<dbReference type="OrthoDB" id="2234134at2759"/>
<reference evidence="4" key="1">
    <citation type="submission" date="2020-12" db="EMBL/GenBank/DDBJ databases">
        <title>Metabolic potential, ecology and presence of endohyphal bacteria is reflected in genomic diversity of Mucoromycotina.</title>
        <authorList>
            <person name="Muszewska A."/>
            <person name="Okrasinska A."/>
            <person name="Steczkiewicz K."/>
            <person name="Drgas O."/>
            <person name="Orlowska M."/>
            <person name="Perlinska-Lenart U."/>
            <person name="Aleksandrzak-Piekarczyk T."/>
            <person name="Szatraj K."/>
            <person name="Zielenkiewicz U."/>
            <person name="Pilsyk S."/>
            <person name="Malc E."/>
            <person name="Mieczkowski P."/>
            <person name="Kruszewska J.S."/>
            <person name="Biernat P."/>
            <person name="Pawlowska J."/>
        </authorList>
    </citation>
    <scope>NUCLEOTIDE SEQUENCE</scope>
    <source>
        <strain evidence="4">CBS 226.32</strain>
    </source>
</reference>
<proteinExistence type="predicted"/>
<feature type="non-terminal residue" evidence="4">
    <location>
        <position position="1"/>
    </location>
</feature>
<evidence type="ECO:0000256" key="1">
    <source>
        <dbReference type="PROSITE-ProRule" id="PRU00042"/>
    </source>
</evidence>
<dbReference type="EMBL" id="JAEPRC010000263">
    <property type="protein sequence ID" value="KAG2202172.1"/>
    <property type="molecule type" value="Genomic_DNA"/>
</dbReference>
<evidence type="ECO:0000256" key="2">
    <source>
        <dbReference type="SAM" id="MobiDB-lite"/>
    </source>
</evidence>
<dbReference type="PROSITE" id="PS00028">
    <property type="entry name" value="ZINC_FINGER_C2H2_1"/>
    <property type="match status" value="1"/>
</dbReference>
<evidence type="ECO:0000313" key="4">
    <source>
        <dbReference type="EMBL" id="KAG2202172.1"/>
    </source>
</evidence>
<keyword evidence="1" id="KW-0862">Zinc</keyword>
<accession>A0A8H7R0F7</accession>
<dbReference type="AlphaFoldDB" id="A0A8H7R0F7"/>
<gene>
    <name evidence="4" type="ORF">INT46_007687</name>
</gene>
<dbReference type="PROSITE" id="PS50157">
    <property type="entry name" value="ZINC_FINGER_C2H2_2"/>
    <property type="match status" value="1"/>
</dbReference>
<evidence type="ECO:0000313" key="5">
    <source>
        <dbReference type="Proteomes" id="UP000650833"/>
    </source>
</evidence>
<dbReference type="Proteomes" id="UP000650833">
    <property type="component" value="Unassembled WGS sequence"/>
</dbReference>
<comment type="caution">
    <text evidence="4">The sequence shown here is derived from an EMBL/GenBank/DDBJ whole genome shotgun (WGS) entry which is preliminary data.</text>
</comment>
<organism evidence="4 5">
    <name type="scientific">Mucor plumbeus</name>
    <dbReference type="NCBI Taxonomy" id="97098"/>
    <lineage>
        <taxon>Eukaryota</taxon>
        <taxon>Fungi</taxon>
        <taxon>Fungi incertae sedis</taxon>
        <taxon>Mucoromycota</taxon>
        <taxon>Mucoromycotina</taxon>
        <taxon>Mucoromycetes</taxon>
        <taxon>Mucorales</taxon>
        <taxon>Mucorineae</taxon>
        <taxon>Mucoraceae</taxon>
        <taxon>Mucor</taxon>
    </lineage>
</organism>
<dbReference type="GO" id="GO:0008270">
    <property type="term" value="F:zinc ion binding"/>
    <property type="evidence" value="ECO:0007669"/>
    <property type="project" value="UniProtKB-KW"/>
</dbReference>
<dbReference type="InterPro" id="IPR013087">
    <property type="entry name" value="Znf_C2H2_type"/>
</dbReference>
<keyword evidence="1" id="KW-0863">Zinc-finger</keyword>
<feature type="region of interest" description="Disordered" evidence="2">
    <location>
        <begin position="53"/>
        <end position="110"/>
    </location>
</feature>
<protein>
    <recommendedName>
        <fullName evidence="3">C2H2-type domain-containing protein</fullName>
    </recommendedName>
</protein>
<keyword evidence="5" id="KW-1185">Reference proteome</keyword>
<feature type="domain" description="C2H2-type" evidence="3">
    <location>
        <begin position="32"/>
        <end position="60"/>
    </location>
</feature>
<sequence>LNNHNYGTHVNKIKVFIGKDSIIVVNKINGKFNCPECPSKLSTPTTFNTHLKNKHDGHCETTSNNKKRQILEDDDNNDSTSISLKHQKLPSPHLNLDKNDSNSRSFYPSFSTPSRCNNDMGVLLASNATDLPQIYQEKIITLSKIGNWKSIAISLENGKKYYMLASPNSIEDILADQPTGA</sequence>
<name>A0A8H7R0F7_9FUNG</name>
<evidence type="ECO:0000259" key="3">
    <source>
        <dbReference type="PROSITE" id="PS50157"/>
    </source>
</evidence>
<keyword evidence="1" id="KW-0479">Metal-binding</keyword>